<proteinExistence type="predicted"/>
<feature type="domain" description="Spermatogenesis-associated protein 20-like TRX" evidence="1">
    <location>
        <begin position="6"/>
        <end position="166"/>
    </location>
</feature>
<accession>A0A6I6DC05</accession>
<reference evidence="3" key="1">
    <citation type="journal article" date="2019" name="Microbiology">
        <title>Complete Genome Sequence of an Uncultured Bacterium of the Candidate Phylum Bipolaricaulota.</title>
        <authorList>
            <person name="Kadnikov V.V."/>
            <person name="Mardanov A.V."/>
            <person name="Beletsky A.V."/>
            <person name="Frank Y.A."/>
            <person name="Karnachuk O.V."/>
            <person name="Ravin N.V."/>
        </authorList>
    </citation>
    <scope>NUCLEOTIDE SEQUENCE [LARGE SCALE GENOMIC DNA]</scope>
</reference>
<dbReference type="GO" id="GO:0005975">
    <property type="term" value="P:carbohydrate metabolic process"/>
    <property type="evidence" value="ECO:0007669"/>
    <property type="project" value="InterPro"/>
</dbReference>
<dbReference type="InterPro" id="IPR004879">
    <property type="entry name" value="Ssp411-like_TRX"/>
</dbReference>
<dbReference type="InterPro" id="IPR024705">
    <property type="entry name" value="Ssp411"/>
</dbReference>
<dbReference type="EMBL" id="CP046457">
    <property type="protein sequence ID" value="QGT98700.1"/>
    <property type="molecule type" value="Genomic_DNA"/>
</dbReference>
<dbReference type="SUPFAM" id="SSF52833">
    <property type="entry name" value="Thioredoxin-like"/>
    <property type="match status" value="1"/>
</dbReference>
<dbReference type="Pfam" id="PF03190">
    <property type="entry name" value="Thioredox_DsbH"/>
    <property type="match status" value="1"/>
</dbReference>
<dbReference type="KEGG" id="salq:SYNTR_0107"/>
<dbReference type="PIRSF" id="PIRSF006402">
    <property type="entry name" value="UCP006402_thioredoxin"/>
    <property type="match status" value="1"/>
</dbReference>
<protein>
    <submittedName>
        <fullName evidence="2">YyaL</fullName>
    </submittedName>
</protein>
<dbReference type="PANTHER" id="PTHR42899">
    <property type="entry name" value="SPERMATOGENESIS-ASSOCIATED PROTEIN 20"/>
    <property type="match status" value="1"/>
</dbReference>
<dbReference type="OrthoDB" id="9762614at2"/>
<dbReference type="Gene3D" id="3.40.30.10">
    <property type="entry name" value="Glutaredoxin"/>
    <property type="match status" value="1"/>
</dbReference>
<organism evidence="2 3">
    <name type="scientific">Candidatus Syntrophocurvum alkaliphilum</name>
    <dbReference type="NCBI Taxonomy" id="2293317"/>
    <lineage>
        <taxon>Bacteria</taxon>
        <taxon>Bacillati</taxon>
        <taxon>Bacillota</taxon>
        <taxon>Clostridia</taxon>
        <taxon>Eubacteriales</taxon>
        <taxon>Syntrophomonadaceae</taxon>
        <taxon>Candidatus Syntrophocurvum</taxon>
    </lineage>
</organism>
<dbReference type="InterPro" id="IPR008928">
    <property type="entry name" value="6-hairpin_glycosidase_sf"/>
</dbReference>
<evidence type="ECO:0000313" key="2">
    <source>
        <dbReference type="EMBL" id="QGT98700.1"/>
    </source>
</evidence>
<dbReference type="RefSeq" id="WP_156202669.1">
    <property type="nucleotide sequence ID" value="NZ_CP046457.1"/>
</dbReference>
<dbReference type="InterPro" id="IPR012341">
    <property type="entry name" value="6hp_glycosidase-like_sf"/>
</dbReference>
<dbReference type="CDD" id="cd02955">
    <property type="entry name" value="SSP411"/>
    <property type="match status" value="1"/>
</dbReference>
<keyword evidence="3" id="KW-1185">Reference proteome</keyword>
<dbReference type="PANTHER" id="PTHR42899:SF1">
    <property type="entry name" value="SPERMATOGENESIS-ASSOCIATED PROTEIN 20"/>
    <property type="match status" value="1"/>
</dbReference>
<dbReference type="Gene3D" id="1.50.10.10">
    <property type="match status" value="2"/>
</dbReference>
<name>A0A6I6DC05_9FIRM</name>
<evidence type="ECO:0000313" key="3">
    <source>
        <dbReference type="Proteomes" id="UP000426444"/>
    </source>
</evidence>
<gene>
    <name evidence="2" type="ORF">SYNTR_0107</name>
</gene>
<evidence type="ECO:0000259" key="1">
    <source>
        <dbReference type="Pfam" id="PF03190"/>
    </source>
</evidence>
<sequence>MNEKYNRLINEKSPYLQQHVYNPVDWYPWTEEAFKKAKEEDKPIFLSIGYSTCHWCHVMEKESFEDMEVAKILNKDFISIKVDREERPDIDHLYMTVCQGLTGHGGWPLTIIMSPNKKPFFAATYLPKSTKGSMSGLMEILPHIVRAWKTKRDQIDESSMRIYEWLRNVASQEVEGDISHDVFKNAFIKYEQIFDREYGGFGKSPKFPSPHNLMFLLRYYTIKGENKALEMVDKTLNSMYEGGLYDHIGFGFSRYSTDNKWLVPHFEKMLYDNALLVLAYLEAYQVTANERFKRLATETLNYILRDMTSLEGGFYSAEDADSEGVEGKFYVWKPEEVMSVLGEDKAKDFCSVYDITEEGNFEGANIPNIINSKITEEKRLSLEENREKLFKYRKQRIHPHKDDKILTSWNGLMISAFALGARVLNQPLYLEAAKNCVNFIFNKLRRSDGRLLARYREGEAMYPAYATDYSCLIWGLLELYETSLEIKYLQKALDLNEDLIKYFWDNEKGGLFLYGSDAEQLLTRPKELYDGAIPSDNSIAALNFLRLARLTGNDYFEEMASKMFKLFGGRLLEVPTAHSFLLIAGMYYLYPTREIVIVGSRADKDSKEMLSMLNKSFLPQTVVIFKDEKDLNNINNLIPFAEHMKKINDKTTAYVCENFTCHEPVDNIKQLKSLLNHQ</sequence>
<dbReference type="Proteomes" id="UP000426444">
    <property type="component" value="Chromosome"/>
</dbReference>
<dbReference type="SUPFAM" id="SSF48208">
    <property type="entry name" value="Six-hairpin glycosidases"/>
    <property type="match status" value="1"/>
</dbReference>
<dbReference type="InterPro" id="IPR036249">
    <property type="entry name" value="Thioredoxin-like_sf"/>
</dbReference>
<dbReference type="AlphaFoldDB" id="A0A6I6DC05"/>